<feature type="domain" description="PBP" evidence="2">
    <location>
        <begin position="77"/>
        <end position="368"/>
    </location>
</feature>
<dbReference type="PANTHER" id="PTHR30570:SF1">
    <property type="entry name" value="PHOSPHATE-BINDING PROTEIN PSTS"/>
    <property type="match status" value="1"/>
</dbReference>
<dbReference type="InterPro" id="IPR050811">
    <property type="entry name" value="Phosphate_ABC_transporter"/>
</dbReference>
<dbReference type="STRING" id="331678.Cphamn1_1230"/>
<dbReference type="eggNOG" id="COG0226">
    <property type="taxonomic scope" value="Bacteria"/>
</dbReference>
<evidence type="ECO:0000256" key="1">
    <source>
        <dbReference type="ARBA" id="ARBA00022729"/>
    </source>
</evidence>
<accession>B3EQY1</accession>
<dbReference type="Gene3D" id="3.40.190.10">
    <property type="entry name" value="Periplasmic binding protein-like II"/>
    <property type="match status" value="2"/>
</dbReference>
<dbReference type="Pfam" id="PF12849">
    <property type="entry name" value="PBP_like_2"/>
    <property type="match status" value="1"/>
</dbReference>
<dbReference type="HOGENOM" id="CLU_026228_0_0_10"/>
<dbReference type="EMBL" id="CP001101">
    <property type="protein sequence ID" value="ACE04162.1"/>
    <property type="molecule type" value="Genomic_DNA"/>
</dbReference>
<gene>
    <name evidence="3" type="ordered locus">Cphamn1_1230</name>
</gene>
<evidence type="ECO:0000259" key="2">
    <source>
        <dbReference type="Pfam" id="PF12849"/>
    </source>
</evidence>
<sequence length="408" mass="44411">MKIKPYLQMHYSHGAILQLISFTIKTIKGTEMTKTYSMTALLLMLAGFLSVVGCGPKADQAAKDGQAASETEQTGEAIESARDYISVVGSSTVYPFATVVAEQFGKTSDFKTPKIESTGSGGGFKLFAAGVGVEHPDITNASRRIKKSECEMCAENGVSEVVELKIGYDGIVMANSKKAEPFKVSRKDIFLALAKEVPDPNGEDGTLVANPYTTWKEVNPELPEVKIEVLGPPPTSGTRDAFVELAMEAGAKEFAWIKALKKEDKDKFKQISHTVREDGAYVEAGENDNLIVQKLDANPDALGVFGFSFLDQNKDKVQGSFVDGVEPAFSAIADGSYPLSRPLYFYVKKAHVGTIPGMQEYLTEFTSEKAWGDEGYLTEKGLIPMPKEEREKYANVAMELIAVSCDEL</sequence>
<keyword evidence="1" id="KW-0732">Signal</keyword>
<name>B3EQY1_CHLPB</name>
<dbReference type="InterPro" id="IPR024370">
    <property type="entry name" value="PBP_domain"/>
</dbReference>
<dbReference type="PANTHER" id="PTHR30570">
    <property type="entry name" value="PERIPLASMIC PHOSPHATE BINDING COMPONENT OF PHOSPHATE ABC TRANSPORTER"/>
    <property type="match status" value="1"/>
</dbReference>
<dbReference type="SUPFAM" id="SSF53850">
    <property type="entry name" value="Periplasmic binding protein-like II"/>
    <property type="match status" value="1"/>
</dbReference>
<dbReference type="CDD" id="cd13654">
    <property type="entry name" value="PBP2_phosphate_like_2"/>
    <property type="match status" value="1"/>
</dbReference>
<evidence type="ECO:0000313" key="3">
    <source>
        <dbReference type="EMBL" id="ACE04162.1"/>
    </source>
</evidence>
<reference evidence="3" key="1">
    <citation type="submission" date="2008-06" db="EMBL/GenBank/DDBJ databases">
        <title>Complete sequence of Chlorobium phaeobacteroides BS1.</title>
        <authorList>
            <consortium name="US DOE Joint Genome Institute"/>
            <person name="Lucas S."/>
            <person name="Copeland A."/>
            <person name="Lapidus A."/>
            <person name="Glavina del Rio T."/>
            <person name="Dalin E."/>
            <person name="Tice H."/>
            <person name="Bruce D."/>
            <person name="Goodwin L."/>
            <person name="Pitluck S."/>
            <person name="Schmutz J."/>
            <person name="Larimer F."/>
            <person name="Land M."/>
            <person name="Hauser L."/>
            <person name="Kyrpides N."/>
            <person name="Ovchinnikova G."/>
            <person name="Li T."/>
            <person name="Liu Z."/>
            <person name="Zhao F."/>
            <person name="Overmann J."/>
            <person name="Bryant D.A."/>
            <person name="Richardson P."/>
        </authorList>
    </citation>
    <scope>NUCLEOTIDE SEQUENCE [LARGE SCALE GENOMIC DNA]</scope>
    <source>
        <strain evidence="3">BS1</strain>
    </source>
</reference>
<protein>
    <submittedName>
        <fullName evidence="3">ABC-type phosphate transport system periplasmic component-like protein</fullName>
    </submittedName>
</protein>
<proteinExistence type="predicted"/>
<organism evidence="3">
    <name type="scientific">Chlorobium phaeobacteroides (strain BS1)</name>
    <dbReference type="NCBI Taxonomy" id="331678"/>
    <lineage>
        <taxon>Bacteria</taxon>
        <taxon>Pseudomonadati</taxon>
        <taxon>Chlorobiota</taxon>
        <taxon>Chlorobiia</taxon>
        <taxon>Chlorobiales</taxon>
        <taxon>Chlorobiaceae</taxon>
        <taxon>Chlorobium/Pelodictyon group</taxon>
        <taxon>Chlorobium</taxon>
    </lineage>
</organism>
<dbReference type="KEGG" id="cpb:Cphamn1_1230"/>
<dbReference type="AlphaFoldDB" id="B3EQY1"/>